<dbReference type="STRING" id="1608583.BN1356_00033"/>
<accession>A0A0E4H3P3</accession>
<evidence type="ECO:0000313" key="2">
    <source>
        <dbReference type="Proteomes" id="UP000198604"/>
    </source>
</evidence>
<dbReference type="RefSeq" id="WP_093649407.1">
    <property type="nucleotide sequence ID" value="NZ_CTEN01000001.1"/>
</dbReference>
<dbReference type="Proteomes" id="UP000198604">
    <property type="component" value="Unassembled WGS sequence"/>
</dbReference>
<keyword evidence="2" id="KW-1185">Reference proteome</keyword>
<dbReference type="AlphaFoldDB" id="A0A0E4H3P3"/>
<sequence>MEENREQELQQFQIISYLVKNWYQQNLSFFEEFCSEFFQKESKGDSGEFYLYTRIVYQQLTVQIFVQTPEFAPFSYIAIDVREWTGKELEIVYFWCDEYKILGPKEVNQELATVMDLLGAVI</sequence>
<dbReference type="EMBL" id="CTEN01000001">
    <property type="protein sequence ID" value="CQR23663.1"/>
    <property type="molecule type" value="Genomic_DNA"/>
</dbReference>
<organism evidence="1 2">
    <name type="scientific">Streptococcus varani</name>
    <dbReference type="NCBI Taxonomy" id="1608583"/>
    <lineage>
        <taxon>Bacteria</taxon>
        <taxon>Bacillati</taxon>
        <taxon>Bacillota</taxon>
        <taxon>Bacilli</taxon>
        <taxon>Lactobacillales</taxon>
        <taxon>Streptococcaceae</taxon>
        <taxon>Streptococcus</taxon>
    </lineage>
</organism>
<name>A0A0E4H3P3_9STRE</name>
<protein>
    <submittedName>
        <fullName evidence="1">Uncharacterized protein</fullName>
    </submittedName>
</protein>
<evidence type="ECO:0000313" key="1">
    <source>
        <dbReference type="EMBL" id="CQR23663.1"/>
    </source>
</evidence>
<reference evidence="2" key="1">
    <citation type="submission" date="2015-03" db="EMBL/GenBank/DDBJ databases">
        <authorList>
            <person name="Urmite Genomes"/>
        </authorList>
    </citation>
    <scope>NUCLEOTIDE SEQUENCE [LARGE SCALE GENOMIC DNA]</scope>
    <source>
        <strain evidence="2">FF10</strain>
    </source>
</reference>
<proteinExistence type="predicted"/>
<gene>
    <name evidence="1" type="ORF">BN1356_00033</name>
</gene>